<dbReference type="RefSeq" id="WP_085913834.1">
    <property type="nucleotide sequence ID" value="NZ_AP018920.1"/>
</dbReference>
<gene>
    <name evidence="1" type="ORF">BG845_03619</name>
</gene>
<protein>
    <submittedName>
        <fullName evidence="1">Uncharacterized protein</fullName>
    </submittedName>
</protein>
<name>A0A1Y2MV40_PSEAH</name>
<dbReference type="STRING" id="2074.BG845_03619"/>
<dbReference type="EMBL" id="MIGB01000019">
    <property type="protein sequence ID" value="OSY39050.1"/>
    <property type="molecule type" value="Genomic_DNA"/>
</dbReference>
<sequence>MAVPVLAGALDRGTRLFWRATGHRVDLTGEHRWLAAPMHAGPTVGDGWLAAAAAEAGGEVRADVPGAGLLADLGALDGPGFSAATVHPEVRGFYEHTADWRMEVWAQWSPLAQPAGDLLARLFGRRVQQLALPVRPLDVAHGMDSRVVLITGQDGRQVSAGWLRTLRPDGGYVYSGCYSTRLLPGATRPSVHVAFPLDQGNVQVFLEPRTGPDRTLELVSPPGRFGTDGAYVVVRDGGATYAARVPIHEHFRLYVDGEGVLRTDHRLDLWSMTALRLHYKLTRGDSGTGRPGGGH</sequence>
<evidence type="ECO:0000313" key="2">
    <source>
        <dbReference type="Proteomes" id="UP000194360"/>
    </source>
</evidence>
<dbReference type="AlphaFoldDB" id="A0A1Y2MV40"/>
<accession>A0A1Y2MV40</accession>
<reference evidence="1 2" key="1">
    <citation type="submission" date="2016-09" db="EMBL/GenBank/DDBJ databases">
        <title>Pseudonocardia autotrophica DSM535, a candidate organism with high potential of specific P450 cytochromes.</title>
        <authorList>
            <person name="Grumaz C."/>
            <person name="Vainshtein Y."/>
            <person name="Kirstahler P."/>
            <person name="Sohn K."/>
        </authorList>
    </citation>
    <scope>NUCLEOTIDE SEQUENCE [LARGE SCALE GENOMIC DNA]</scope>
    <source>
        <strain evidence="1 2">DSM 535</strain>
    </source>
</reference>
<dbReference type="Proteomes" id="UP000194360">
    <property type="component" value="Unassembled WGS sequence"/>
</dbReference>
<evidence type="ECO:0000313" key="1">
    <source>
        <dbReference type="EMBL" id="OSY39050.1"/>
    </source>
</evidence>
<keyword evidence="2" id="KW-1185">Reference proteome</keyword>
<organism evidence="1 2">
    <name type="scientific">Pseudonocardia autotrophica</name>
    <name type="common">Amycolata autotrophica</name>
    <name type="synonym">Nocardia autotrophica</name>
    <dbReference type="NCBI Taxonomy" id="2074"/>
    <lineage>
        <taxon>Bacteria</taxon>
        <taxon>Bacillati</taxon>
        <taxon>Actinomycetota</taxon>
        <taxon>Actinomycetes</taxon>
        <taxon>Pseudonocardiales</taxon>
        <taxon>Pseudonocardiaceae</taxon>
        <taxon>Pseudonocardia</taxon>
    </lineage>
</organism>
<proteinExistence type="predicted"/>
<dbReference type="OrthoDB" id="3678706at2"/>
<comment type="caution">
    <text evidence="1">The sequence shown here is derived from an EMBL/GenBank/DDBJ whole genome shotgun (WGS) entry which is preliminary data.</text>
</comment>